<evidence type="ECO:0000313" key="11">
    <source>
        <dbReference type="Proteomes" id="UP000799778"/>
    </source>
</evidence>
<evidence type="ECO:0000256" key="3">
    <source>
        <dbReference type="ARBA" id="ARBA00022449"/>
    </source>
</evidence>
<dbReference type="AlphaFoldDB" id="A0A6A5XMN6"/>
<dbReference type="GO" id="GO:0008273">
    <property type="term" value="F:calcium, potassium:sodium antiporter activity"/>
    <property type="evidence" value="ECO:0007669"/>
    <property type="project" value="TreeGrafter"/>
</dbReference>
<feature type="compositionally biased region" description="Basic and acidic residues" evidence="7">
    <location>
        <begin position="193"/>
        <end position="203"/>
    </location>
</feature>
<name>A0A6A5XMN6_9PLEO</name>
<dbReference type="InterPro" id="IPR044880">
    <property type="entry name" value="NCX_ion-bd_dom_sf"/>
</dbReference>
<dbReference type="Gene3D" id="1.20.1420.30">
    <property type="entry name" value="NCX, central ion-binding region"/>
    <property type="match status" value="2"/>
</dbReference>
<feature type="transmembrane region" description="Helical" evidence="8">
    <location>
        <begin position="248"/>
        <end position="266"/>
    </location>
</feature>
<feature type="transmembrane region" description="Helical" evidence="8">
    <location>
        <begin position="6"/>
        <end position="25"/>
    </location>
</feature>
<dbReference type="PANTHER" id="PTHR10846:SF8">
    <property type="entry name" value="INNER MEMBRANE PROTEIN YRBG"/>
    <property type="match status" value="1"/>
</dbReference>
<feature type="domain" description="Sodium/calcium exchanger membrane region" evidence="9">
    <location>
        <begin position="247"/>
        <end position="387"/>
    </location>
</feature>
<evidence type="ECO:0000256" key="6">
    <source>
        <dbReference type="ARBA" id="ARBA00023136"/>
    </source>
</evidence>
<evidence type="ECO:0000256" key="2">
    <source>
        <dbReference type="ARBA" id="ARBA00005364"/>
    </source>
</evidence>
<dbReference type="InterPro" id="IPR004481">
    <property type="entry name" value="K/Na/Ca-exchanger"/>
</dbReference>
<dbReference type="OrthoDB" id="2127281at2759"/>
<proteinExistence type="inferred from homology"/>
<dbReference type="PANTHER" id="PTHR10846">
    <property type="entry name" value="SODIUM/POTASSIUM/CALCIUM EXCHANGER"/>
    <property type="match status" value="1"/>
</dbReference>
<dbReference type="GO" id="GO:0005262">
    <property type="term" value="F:calcium channel activity"/>
    <property type="evidence" value="ECO:0007669"/>
    <property type="project" value="TreeGrafter"/>
</dbReference>
<evidence type="ECO:0000256" key="5">
    <source>
        <dbReference type="ARBA" id="ARBA00022989"/>
    </source>
</evidence>
<evidence type="ECO:0000256" key="7">
    <source>
        <dbReference type="SAM" id="MobiDB-lite"/>
    </source>
</evidence>
<comment type="similarity">
    <text evidence="2">Belongs to the Ca(2+):cation antiporter (CaCA) (TC 2.A.19) family. SLC24A subfamily.</text>
</comment>
<evidence type="ECO:0000256" key="1">
    <source>
        <dbReference type="ARBA" id="ARBA00004141"/>
    </source>
</evidence>
<evidence type="ECO:0000313" key="10">
    <source>
        <dbReference type="EMBL" id="KAF2014071.1"/>
    </source>
</evidence>
<keyword evidence="11" id="KW-1185">Reference proteome</keyword>
<feature type="transmembrane region" description="Helical" evidence="8">
    <location>
        <begin position="72"/>
        <end position="96"/>
    </location>
</feature>
<reference evidence="10" key="1">
    <citation type="journal article" date="2020" name="Stud. Mycol.">
        <title>101 Dothideomycetes genomes: a test case for predicting lifestyles and emergence of pathogens.</title>
        <authorList>
            <person name="Haridas S."/>
            <person name="Albert R."/>
            <person name="Binder M."/>
            <person name="Bloem J."/>
            <person name="Labutti K."/>
            <person name="Salamov A."/>
            <person name="Andreopoulos B."/>
            <person name="Baker S."/>
            <person name="Barry K."/>
            <person name="Bills G."/>
            <person name="Bluhm B."/>
            <person name="Cannon C."/>
            <person name="Castanera R."/>
            <person name="Culley D."/>
            <person name="Daum C."/>
            <person name="Ezra D."/>
            <person name="Gonzalez J."/>
            <person name="Henrissat B."/>
            <person name="Kuo A."/>
            <person name="Liang C."/>
            <person name="Lipzen A."/>
            <person name="Lutzoni F."/>
            <person name="Magnuson J."/>
            <person name="Mondo S."/>
            <person name="Nolan M."/>
            <person name="Ohm R."/>
            <person name="Pangilinan J."/>
            <person name="Park H.-J."/>
            <person name="Ramirez L."/>
            <person name="Alfaro M."/>
            <person name="Sun H."/>
            <person name="Tritt A."/>
            <person name="Yoshinaga Y."/>
            <person name="Zwiers L.-H."/>
            <person name="Turgeon B."/>
            <person name="Goodwin S."/>
            <person name="Spatafora J."/>
            <person name="Crous P."/>
            <person name="Grigoriev I."/>
        </authorList>
    </citation>
    <scope>NUCLEOTIDE SEQUENCE</scope>
    <source>
        <strain evidence="10">CBS 175.79</strain>
    </source>
</reference>
<keyword evidence="3" id="KW-0813">Transport</keyword>
<keyword evidence="4 8" id="KW-0812">Transmembrane</keyword>
<keyword evidence="6 8" id="KW-0472">Membrane</keyword>
<dbReference type="Proteomes" id="UP000799778">
    <property type="component" value="Unassembled WGS sequence"/>
</dbReference>
<feature type="transmembrane region" description="Helical" evidence="8">
    <location>
        <begin position="345"/>
        <end position="365"/>
    </location>
</feature>
<feature type="transmembrane region" description="Helical" evidence="8">
    <location>
        <begin position="372"/>
        <end position="392"/>
    </location>
</feature>
<dbReference type="EMBL" id="ML978071">
    <property type="protein sequence ID" value="KAF2014071.1"/>
    <property type="molecule type" value="Genomic_DNA"/>
</dbReference>
<dbReference type="GO" id="GO:0005886">
    <property type="term" value="C:plasma membrane"/>
    <property type="evidence" value="ECO:0007669"/>
    <property type="project" value="TreeGrafter"/>
</dbReference>
<comment type="subcellular location">
    <subcellularLocation>
        <location evidence="1">Membrane</location>
        <topology evidence="1">Multi-pass membrane protein</topology>
    </subcellularLocation>
</comment>
<feature type="transmembrane region" description="Helical" evidence="8">
    <location>
        <begin position="134"/>
        <end position="156"/>
    </location>
</feature>
<dbReference type="InterPro" id="IPR004837">
    <property type="entry name" value="NaCa_Exmemb"/>
</dbReference>
<evidence type="ECO:0000256" key="4">
    <source>
        <dbReference type="ARBA" id="ARBA00022692"/>
    </source>
</evidence>
<dbReference type="GO" id="GO:0006874">
    <property type="term" value="P:intracellular calcium ion homeostasis"/>
    <property type="evidence" value="ECO:0007669"/>
    <property type="project" value="TreeGrafter"/>
</dbReference>
<organism evidence="10 11">
    <name type="scientific">Aaosphaeria arxii CBS 175.79</name>
    <dbReference type="NCBI Taxonomy" id="1450172"/>
    <lineage>
        <taxon>Eukaryota</taxon>
        <taxon>Fungi</taxon>
        <taxon>Dikarya</taxon>
        <taxon>Ascomycota</taxon>
        <taxon>Pezizomycotina</taxon>
        <taxon>Dothideomycetes</taxon>
        <taxon>Pleosporomycetidae</taxon>
        <taxon>Pleosporales</taxon>
        <taxon>Pleosporales incertae sedis</taxon>
        <taxon>Aaosphaeria</taxon>
    </lineage>
</organism>
<feature type="domain" description="Sodium/calcium exchanger membrane region" evidence="9">
    <location>
        <begin position="11"/>
        <end position="150"/>
    </location>
</feature>
<feature type="transmembrane region" description="Helical" evidence="8">
    <location>
        <begin position="108"/>
        <end position="128"/>
    </location>
</feature>
<feature type="compositionally biased region" description="Acidic residues" evidence="7">
    <location>
        <begin position="171"/>
        <end position="192"/>
    </location>
</feature>
<protein>
    <recommendedName>
        <fullName evidence="9">Sodium/calcium exchanger membrane region domain-containing protein</fullName>
    </recommendedName>
</protein>
<accession>A0A6A5XMN6</accession>
<feature type="transmembrane region" description="Helical" evidence="8">
    <location>
        <begin position="278"/>
        <end position="295"/>
    </location>
</feature>
<feature type="region of interest" description="Disordered" evidence="7">
    <location>
        <begin position="163"/>
        <end position="203"/>
    </location>
</feature>
<keyword evidence="3" id="KW-0050">Antiport</keyword>
<dbReference type="RefSeq" id="XP_033382410.1">
    <property type="nucleotide sequence ID" value="XM_033531219.1"/>
</dbReference>
<evidence type="ECO:0000256" key="8">
    <source>
        <dbReference type="SAM" id="Phobius"/>
    </source>
</evidence>
<keyword evidence="5 8" id="KW-1133">Transmembrane helix</keyword>
<dbReference type="Pfam" id="PF01699">
    <property type="entry name" value="Na_Ca_ex"/>
    <property type="match status" value="2"/>
</dbReference>
<gene>
    <name evidence="10" type="ORF">BU24DRAFT_452834</name>
</gene>
<sequence>MVDVDAVAYNIAVFVATLFLLEFGADKFIDHTTIVAHRTGISETVISLVTVGGEWEELAVVIASLARNRASLAIGNIVGSAISNILGAFSLGLLFRNKDERVHFDESSRAYSLVLLGLTTFTVPMLYLPARSVWLIHGILLVAGFSIYVASVGWAIKRGSLTAPTGSDSDSSNDSDDGSTSESNDRDEENDVAMERENDAERDSYQAIESTHIEFNGQRTPTLNPVNSTTPLLTRPSRLKRRSLRYHIFYLLLGFLAICLAGYVLSHAASTIVDEFKMSDVCFGVVILAIATTLPEKFIAVMSGRRGYVGVLVANTAGSNMFLLTLCSGIVIIDTKGNFQRGNVGLLELGMLWGSTAAFTATVWFGARFCRWIGSAMIVAYIAFILLELTAVN</sequence>
<evidence type="ECO:0000259" key="9">
    <source>
        <dbReference type="Pfam" id="PF01699"/>
    </source>
</evidence>
<feature type="transmembrane region" description="Helical" evidence="8">
    <location>
        <begin position="307"/>
        <end position="333"/>
    </location>
</feature>
<dbReference type="GeneID" id="54288616"/>